<reference evidence="2 3" key="1">
    <citation type="journal article" date="2019" name="Nat. Microbiol.">
        <title>Mediterranean grassland soil C-N compound turnover is dependent on rainfall and depth, and is mediated by genomically divergent microorganisms.</title>
        <authorList>
            <person name="Diamond S."/>
            <person name="Andeer P.F."/>
            <person name="Li Z."/>
            <person name="Crits-Christoph A."/>
            <person name="Burstein D."/>
            <person name="Anantharaman K."/>
            <person name="Lane K.R."/>
            <person name="Thomas B.C."/>
            <person name="Pan C."/>
            <person name="Northen T.R."/>
            <person name="Banfield J.F."/>
        </authorList>
    </citation>
    <scope>NUCLEOTIDE SEQUENCE [LARGE SCALE GENOMIC DNA]</scope>
    <source>
        <strain evidence="2">WS_3</strain>
    </source>
</reference>
<dbReference type="InterPro" id="IPR011990">
    <property type="entry name" value="TPR-like_helical_dom_sf"/>
</dbReference>
<dbReference type="Proteomes" id="UP000320184">
    <property type="component" value="Unassembled WGS sequence"/>
</dbReference>
<keyword evidence="1" id="KW-0472">Membrane</keyword>
<dbReference type="Gene3D" id="1.25.40.10">
    <property type="entry name" value="Tetratricopeptide repeat domain"/>
    <property type="match status" value="1"/>
</dbReference>
<keyword evidence="1" id="KW-1133">Transmembrane helix</keyword>
<sequence length="452" mass="49561">MRAGSGAAPLLHFDPAHFAAGYAHMIQSLLGLEQPGVFAGALLEHGPALAPLLLLVPLALWPPPRDPGAATPGRPAALAAFSLVWLVAFGFVTGPVASTWSAYYYTLAAVGAALLAGLVLARADRWGWLALTAGLLWWHSASSGSRTFAVVDRPWVWTSHLTSFYFERASALTGTLSRHLLSLEPAPPQEARFFFATLPSWAVFQMGNGAQIRYLYRDPTLASFFYSQFSESTAADHPCRFIFWDGTSLRHLYAGSRDPFFQVGTDLLLLDRPEGAAHAFRRALASGGDRRDDLYWLGWAELWAGHREAAELSWSSFGARDDPVRWLSEMQAARAALEARDSLGARRDLMAAIESSIGRPEAHAVLGRLLGPGQPKYAMLELKVAAWLDPADGSSRRDLVRRLVAARLDEPARRELEALERVYPAWRSDTALAGAARTLEQRSDRGKSVIRF</sequence>
<organism evidence="2 3">
    <name type="scientific">Eiseniibacteriota bacterium</name>
    <dbReference type="NCBI Taxonomy" id="2212470"/>
    <lineage>
        <taxon>Bacteria</taxon>
        <taxon>Candidatus Eiseniibacteriota</taxon>
    </lineage>
</organism>
<accession>A0A538S9R6</accession>
<feature type="transmembrane region" description="Helical" evidence="1">
    <location>
        <begin position="76"/>
        <end position="96"/>
    </location>
</feature>
<feature type="transmembrane region" description="Helical" evidence="1">
    <location>
        <begin position="47"/>
        <end position="64"/>
    </location>
</feature>
<evidence type="ECO:0000256" key="1">
    <source>
        <dbReference type="SAM" id="Phobius"/>
    </source>
</evidence>
<protein>
    <recommendedName>
        <fullName evidence="4">Tetratricopeptide repeat protein</fullName>
    </recommendedName>
</protein>
<feature type="transmembrane region" description="Helical" evidence="1">
    <location>
        <begin position="102"/>
        <end position="121"/>
    </location>
</feature>
<dbReference type="AlphaFoldDB" id="A0A538S9R6"/>
<comment type="caution">
    <text evidence="2">The sequence shown here is derived from an EMBL/GenBank/DDBJ whole genome shotgun (WGS) entry which is preliminary data.</text>
</comment>
<evidence type="ECO:0000313" key="2">
    <source>
        <dbReference type="EMBL" id="TMQ48118.1"/>
    </source>
</evidence>
<dbReference type="EMBL" id="VBOT01000154">
    <property type="protein sequence ID" value="TMQ48118.1"/>
    <property type="molecule type" value="Genomic_DNA"/>
</dbReference>
<proteinExistence type="predicted"/>
<keyword evidence="1" id="KW-0812">Transmembrane</keyword>
<evidence type="ECO:0000313" key="3">
    <source>
        <dbReference type="Proteomes" id="UP000320184"/>
    </source>
</evidence>
<evidence type="ECO:0008006" key="4">
    <source>
        <dbReference type="Google" id="ProtNLM"/>
    </source>
</evidence>
<gene>
    <name evidence="2" type="ORF">E6K73_12640</name>
</gene>
<name>A0A538S9R6_UNCEI</name>